<dbReference type="InterPro" id="IPR000866">
    <property type="entry name" value="AhpC/TSA"/>
</dbReference>
<keyword evidence="2" id="KW-0812">Transmembrane</keyword>
<keyword evidence="2" id="KW-0472">Membrane</keyword>
<evidence type="ECO:0000259" key="3">
    <source>
        <dbReference type="PROSITE" id="PS51352"/>
    </source>
</evidence>
<dbReference type="Proteomes" id="UP000749311">
    <property type="component" value="Unassembled WGS sequence"/>
</dbReference>
<dbReference type="RefSeq" id="WP_167168415.1">
    <property type="nucleotide sequence ID" value="NZ_BAAAOO010000007.1"/>
</dbReference>
<evidence type="ECO:0000313" key="4">
    <source>
        <dbReference type="EMBL" id="NIH57919.1"/>
    </source>
</evidence>
<organism evidence="4 5">
    <name type="scientific">Brooklawnia cerclae</name>
    <dbReference type="NCBI Taxonomy" id="349934"/>
    <lineage>
        <taxon>Bacteria</taxon>
        <taxon>Bacillati</taxon>
        <taxon>Actinomycetota</taxon>
        <taxon>Actinomycetes</taxon>
        <taxon>Propionibacteriales</taxon>
        <taxon>Propionibacteriaceae</taxon>
        <taxon>Brooklawnia</taxon>
    </lineage>
</organism>
<dbReference type="Gene3D" id="3.40.30.10">
    <property type="entry name" value="Glutaredoxin"/>
    <property type="match status" value="1"/>
</dbReference>
<reference evidence="4 5" key="1">
    <citation type="submission" date="2020-02" db="EMBL/GenBank/DDBJ databases">
        <title>Sequencing the genomes of 1000 actinobacteria strains.</title>
        <authorList>
            <person name="Klenk H.-P."/>
        </authorList>
    </citation>
    <scope>NUCLEOTIDE SEQUENCE [LARGE SCALE GENOMIC DNA]</scope>
    <source>
        <strain evidence="4 5">DSM 19609</strain>
    </source>
</reference>
<dbReference type="Pfam" id="PF00578">
    <property type="entry name" value="AhpC-TSA"/>
    <property type="match status" value="1"/>
</dbReference>
<evidence type="ECO:0000313" key="5">
    <source>
        <dbReference type="Proteomes" id="UP000749311"/>
    </source>
</evidence>
<name>A0ABX0SHN5_9ACTN</name>
<gene>
    <name evidence="4" type="ORF">FB473_002564</name>
</gene>
<feature type="compositionally biased region" description="Low complexity" evidence="1">
    <location>
        <begin position="1"/>
        <end position="26"/>
    </location>
</feature>
<dbReference type="PROSITE" id="PS51352">
    <property type="entry name" value="THIOREDOXIN_2"/>
    <property type="match status" value="1"/>
</dbReference>
<keyword evidence="2" id="KW-1133">Transmembrane helix</keyword>
<proteinExistence type="predicted"/>
<feature type="region of interest" description="Disordered" evidence="1">
    <location>
        <begin position="1"/>
        <end position="48"/>
    </location>
</feature>
<feature type="domain" description="Thioredoxin" evidence="3">
    <location>
        <begin position="77"/>
        <end position="223"/>
    </location>
</feature>
<evidence type="ECO:0000256" key="2">
    <source>
        <dbReference type="SAM" id="Phobius"/>
    </source>
</evidence>
<feature type="transmembrane region" description="Helical" evidence="2">
    <location>
        <begin position="53"/>
        <end position="73"/>
    </location>
</feature>
<keyword evidence="5" id="KW-1185">Reference proteome</keyword>
<sequence length="223" mass="23655">MSQKTATPKTTRRAAANTGGTSRAGGVPYRTRRDRLRETRAREERARRRRRRLGAVGALLILAVIGFGLWSAVPKSGETATMAPDFTLPTTAGGTVTLSDLRGGPVVLYFNEGAGCGSCTAQMAAIEDDPGFADAGITVLPIVMNTAEQIGPDLDQYGVTTPYLLDDGTVSAAYDVLGKGMHEGLPGHGFVLVDAGGVQRWYGNYPSMWLAPDDLLEEATSHL</sequence>
<feature type="compositionally biased region" description="Basic and acidic residues" evidence="1">
    <location>
        <begin position="35"/>
        <end position="46"/>
    </location>
</feature>
<evidence type="ECO:0000256" key="1">
    <source>
        <dbReference type="SAM" id="MobiDB-lite"/>
    </source>
</evidence>
<dbReference type="EMBL" id="JAAMOZ010000001">
    <property type="protein sequence ID" value="NIH57919.1"/>
    <property type="molecule type" value="Genomic_DNA"/>
</dbReference>
<protein>
    <submittedName>
        <fullName evidence="4">Peroxiredoxin</fullName>
    </submittedName>
</protein>
<dbReference type="InterPro" id="IPR013766">
    <property type="entry name" value="Thioredoxin_domain"/>
</dbReference>
<dbReference type="InterPro" id="IPR036249">
    <property type="entry name" value="Thioredoxin-like_sf"/>
</dbReference>
<comment type="caution">
    <text evidence="4">The sequence shown here is derived from an EMBL/GenBank/DDBJ whole genome shotgun (WGS) entry which is preliminary data.</text>
</comment>
<dbReference type="SUPFAM" id="SSF52833">
    <property type="entry name" value="Thioredoxin-like"/>
    <property type="match status" value="1"/>
</dbReference>
<accession>A0ABX0SHN5</accession>